<feature type="region of interest" description="Disordered" evidence="1">
    <location>
        <begin position="62"/>
        <end position="100"/>
    </location>
</feature>
<dbReference type="EMBL" id="ML975327">
    <property type="protein sequence ID" value="KAF1833005.1"/>
    <property type="molecule type" value="Genomic_DNA"/>
</dbReference>
<gene>
    <name evidence="2" type="ORF">BDW02DRAFT_570505</name>
</gene>
<protein>
    <submittedName>
        <fullName evidence="2">Uncharacterized protein</fullName>
    </submittedName>
</protein>
<dbReference type="AlphaFoldDB" id="A0A6A5K5M9"/>
<evidence type="ECO:0000313" key="2">
    <source>
        <dbReference type="EMBL" id="KAF1833005.1"/>
    </source>
</evidence>
<organism evidence="2 3">
    <name type="scientific">Decorospora gaudefroyi</name>
    <dbReference type="NCBI Taxonomy" id="184978"/>
    <lineage>
        <taxon>Eukaryota</taxon>
        <taxon>Fungi</taxon>
        <taxon>Dikarya</taxon>
        <taxon>Ascomycota</taxon>
        <taxon>Pezizomycotina</taxon>
        <taxon>Dothideomycetes</taxon>
        <taxon>Pleosporomycetidae</taxon>
        <taxon>Pleosporales</taxon>
        <taxon>Pleosporineae</taxon>
        <taxon>Pleosporaceae</taxon>
        <taxon>Decorospora</taxon>
    </lineage>
</organism>
<feature type="compositionally biased region" description="Polar residues" evidence="1">
    <location>
        <begin position="62"/>
        <end position="71"/>
    </location>
</feature>
<sequence length="100" mass="11327">MEVMPVPRSVRTSTYPVIHTVLLPCRNPHVKKANSAIDTCTISLPPQHAYETKSRCHIDTNNPLATQSYTHTHTHRTKPTNPKTVASDHDHHPQVSWMQT</sequence>
<proteinExistence type="predicted"/>
<evidence type="ECO:0000256" key="1">
    <source>
        <dbReference type="SAM" id="MobiDB-lite"/>
    </source>
</evidence>
<keyword evidence="3" id="KW-1185">Reference proteome</keyword>
<dbReference type="Proteomes" id="UP000800040">
    <property type="component" value="Unassembled WGS sequence"/>
</dbReference>
<reference evidence="2" key="1">
    <citation type="submission" date="2020-01" db="EMBL/GenBank/DDBJ databases">
        <authorList>
            <consortium name="DOE Joint Genome Institute"/>
            <person name="Haridas S."/>
            <person name="Albert R."/>
            <person name="Binder M."/>
            <person name="Bloem J."/>
            <person name="Labutti K."/>
            <person name="Salamov A."/>
            <person name="Andreopoulos B."/>
            <person name="Baker S.E."/>
            <person name="Barry K."/>
            <person name="Bills G."/>
            <person name="Bluhm B.H."/>
            <person name="Cannon C."/>
            <person name="Castanera R."/>
            <person name="Culley D.E."/>
            <person name="Daum C."/>
            <person name="Ezra D."/>
            <person name="Gonzalez J.B."/>
            <person name="Henrissat B."/>
            <person name="Kuo A."/>
            <person name="Liang C."/>
            <person name="Lipzen A."/>
            <person name="Lutzoni F."/>
            <person name="Magnuson J."/>
            <person name="Mondo S."/>
            <person name="Nolan M."/>
            <person name="Ohm R."/>
            <person name="Pangilinan J."/>
            <person name="Park H.-J."/>
            <person name="Ramirez L."/>
            <person name="Alfaro M."/>
            <person name="Sun H."/>
            <person name="Tritt A."/>
            <person name="Yoshinaga Y."/>
            <person name="Zwiers L.-H."/>
            <person name="Turgeon B.G."/>
            <person name="Goodwin S.B."/>
            <person name="Spatafora J.W."/>
            <person name="Crous P.W."/>
            <person name="Grigoriev I.V."/>
        </authorList>
    </citation>
    <scope>NUCLEOTIDE SEQUENCE</scope>
    <source>
        <strain evidence="2">P77</strain>
    </source>
</reference>
<accession>A0A6A5K5M9</accession>
<name>A0A6A5K5M9_9PLEO</name>
<evidence type="ECO:0000313" key="3">
    <source>
        <dbReference type="Proteomes" id="UP000800040"/>
    </source>
</evidence>